<gene>
    <name evidence="1" type="ORF">OLEA9_A062973</name>
</gene>
<sequence>ACSLAYEVVIICSIRCNVRLVSIRPANNYLIIYKSSVALALQVVEFDHLPLDPLGHVAARVVVSTT</sequence>
<evidence type="ECO:0000313" key="2">
    <source>
        <dbReference type="Proteomes" id="UP000594638"/>
    </source>
</evidence>
<protein>
    <submittedName>
        <fullName evidence="1">Uncharacterized protein</fullName>
    </submittedName>
</protein>
<reference evidence="1 2" key="1">
    <citation type="submission" date="2019-12" db="EMBL/GenBank/DDBJ databases">
        <authorList>
            <person name="Alioto T."/>
            <person name="Alioto T."/>
            <person name="Gomez Garrido J."/>
        </authorList>
    </citation>
    <scope>NUCLEOTIDE SEQUENCE [LARGE SCALE GENOMIC DNA]</scope>
</reference>
<dbReference type="AlphaFoldDB" id="A0A8S0U5B4"/>
<organism evidence="1 2">
    <name type="scientific">Olea europaea subsp. europaea</name>
    <dbReference type="NCBI Taxonomy" id="158383"/>
    <lineage>
        <taxon>Eukaryota</taxon>
        <taxon>Viridiplantae</taxon>
        <taxon>Streptophyta</taxon>
        <taxon>Embryophyta</taxon>
        <taxon>Tracheophyta</taxon>
        <taxon>Spermatophyta</taxon>
        <taxon>Magnoliopsida</taxon>
        <taxon>eudicotyledons</taxon>
        <taxon>Gunneridae</taxon>
        <taxon>Pentapetalae</taxon>
        <taxon>asterids</taxon>
        <taxon>lamiids</taxon>
        <taxon>Lamiales</taxon>
        <taxon>Oleaceae</taxon>
        <taxon>Oleeae</taxon>
        <taxon>Olea</taxon>
    </lineage>
</organism>
<evidence type="ECO:0000313" key="1">
    <source>
        <dbReference type="EMBL" id="CAA3014219.1"/>
    </source>
</evidence>
<proteinExistence type="predicted"/>
<accession>A0A8S0U5B4</accession>
<name>A0A8S0U5B4_OLEEU</name>
<dbReference type="Proteomes" id="UP000594638">
    <property type="component" value="Unassembled WGS sequence"/>
</dbReference>
<feature type="non-terminal residue" evidence="1">
    <location>
        <position position="1"/>
    </location>
</feature>
<dbReference type="EMBL" id="CACTIH010007473">
    <property type="protein sequence ID" value="CAA3014219.1"/>
    <property type="molecule type" value="Genomic_DNA"/>
</dbReference>
<keyword evidence="2" id="KW-1185">Reference proteome</keyword>
<comment type="caution">
    <text evidence="1">The sequence shown here is derived from an EMBL/GenBank/DDBJ whole genome shotgun (WGS) entry which is preliminary data.</text>
</comment>
<dbReference type="Gramene" id="OE9A062973T1">
    <property type="protein sequence ID" value="OE9A062973C1"/>
    <property type="gene ID" value="OE9A062973"/>
</dbReference>